<dbReference type="EMBL" id="LYDR01000072">
    <property type="protein sequence ID" value="ODA31927.1"/>
    <property type="molecule type" value="Genomic_DNA"/>
</dbReference>
<evidence type="ECO:0000313" key="4">
    <source>
        <dbReference type="Proteomes" id="UP000094828"/>
    </source>
</evidence>
<evidence type="ECO:0000256" key="1">
    <source>
        <dbReference type="SAM" id="MobiDB-lite"/>
    </source>
</evidence>
<comment type="caution">
    <text evidence="3">The sequence shown here is derived from an EMBL/GenBank/DDBJ whole genome shotgun (WGS) entry which is preliminary data.</text>
</comment>
<accession>A0A1C3EF91</accession>
<evidence type="ECO:0000313" key="3">
    <source>
        <dbReference type="EMBL" id="ODA31927.1"/>
    </source>
</evidence>
<reference evidence="3 4" key="1">
    <citation type="submission" date="2016-05" db="EMBL/GenBank/DDBJ databases">
        <title>Genomic and physiological characterization of Planctopirus sp. isolated from fresh water lake.</title>
        <authorList>
            <person name="Subhash Y."/>
            <person name="Ramana C."/>
        </authorList>
    </citation>
    <scope>NUCLEOTIDE SEQUENCE [LARGE SCALE GENOMIC DNA]</scope>
    <source>
        <strain evidence="3 4">JC280</strain>
    </source>
</reference>
<dbReference type="RefSeq" id="WP_068847705.1">
    <property type="nucleotide sequence ID" value="NZ_LYDR01000072.1"/>
</dbReference>
<gene>
    <name evidence="3" type="ORF">A6X21_21895</name>
</gene>
<dbReference type="OrthoDB" id="9852331at2"/>
<sequence>MLHDDHWAASHSRWFRSQVNFLVLLGMMFSCTMGCGGGATQVPTVRRIAEDVIPPPAEVAAPVIATTPQPANAASANDQSTSTKAADSSE</sequence>
<feature type="region of interest" description="Disordered" evidence="1">
    <location>
        <begin position="65"/>
        <end position="90"/>
    </location>
</feature>
<keyword evidence="2" id="KW-0812">Transmembrane</keyword>
<feature type="compositionally biased region" description="Polar residues" evidence="1">
    <location>
        <begin position="69"/>
        <end position="90"/>
    </location>
</feature>
<name>A0A1C3EF91_9PLAN</name>
<evidence type="ECO:0000256" key="2">
    <source>
        <dbReference type="SAM" id="Phobius"/>
    </source>
</evidence>
<feature type="transmembrane region" description="Helical" evidence="2">
    <location>
        <begin position="21"/>
        <end position="39"/>
    </location>
</feature>
<proteinExistence type="predicted"/>
<dbReference type="Proteomes" id="UP000094828">
    <property type="component" value="Unassembled WGS sequence"/>
</dbReference>
<keyword evidence="2" id="KW-1133">Transmembrane helix</keyword>
<protein>
    <submittedName>
        <fullName evidence="3">Uncharacterized protein</fullName>
    </submittedName>
</protein>
<dbReference type="AlphaFoldDB" id="A0A1C3EF91"/>
<keyword evidence="2" id="KW-0472">Membrane</keyword>
<organism evidence="3 4">
    <name type="scientific">Planctopirus hydrillae</name>
    <dbReference type="NCBI Taxonomy" id="1841610"/>
    <lineage>
        <taxon>Bacteria</taxon>
        <taxon>Pseudomonadati</taxon>
        <taxon>Planctomycetota</taxon>
        <taxon>Planctomycetia</taxon>
        <taxon>Planctomycetales</taxon>
        <taxon>Planctomycetaceae</taxon>
        <taxon>Planctopirus</taxon>
    </lineage>
</organism>
<keyword evidence="4" id="KW-1185">Reference proteome</keyword>
<dbReference type="STRING" id="1841610.A6X21_21895"/>